<dbReference type="PANTHER" id="PTHR14499">
    <property type="entry name" value="POTASSIUM CHANNEL TETRAMERIZATION DOMAIN-CONTAINING"/>
    <property type="match status" value="1"/>
</dbReference>
<dbReference type="Proteomes" id="UP001176961">
    <property type="component" value="Unassembled WGS sequence"/>
</dbReference>
<keyword evidence="2" id="KW-1185">Reference proteome</keyword>
<accession>A0AA36GK90</accession>
<dbReference type="Gene3D" id="3.40.50.150">
    <property type="entry name" value="Vaccinia Virus protein VP39"/>
    <property type="match status" value="1"/>
</dbReference>
<dbReference type="SUPFAM" id="SSF53335">
    <property type="entry name" value="S-adenosyl-L-methionine-dependent methyltransferases"/>
    <property type="match status" value="1"/>
</dbReference>
<dbReference type="AlphaFoldDB" id="A0AA36GK90"/>
<protein>
    <submittedName>
        <fullName evidence="1">Uncharacterized protein</fullName>
    </submittedName>
</protein>
<dbReference type="InterPro" id="IPR011333">
    <property type="entry name" value="SKP1/BTB/POZ_sf"/>
</dbReference>
<dbReference type="InterPro" id="IPR029063">
    <property type="entry name" value="SAM-dependent_MTases_sf"/>
</dbReference>
<dbReference type="EMBL" id="CATQJL010000001">
    <property type="protein sequence ID" value="CAJ0591190.1"/>
    <property type="molecule type" value="Genomic_DNA"/>
</dbReference>
<sequence>MGLSRVLIINSSQLYCCNADKFRFLVADEAMLPYKTRVKINVGGTIFETYLSTLQGIKGSGFSALAERWQSGEELFLDENPVLDYLRRRSYDVVRIEDNDRVAVRAIAEDYYLLDLVKMSLLGALRDGDTVALVNYSSAVAYPSATSMTHSSVAINLSRLRHGRRRETFGIRQASEDDAREALRREAEFFGLPELVKMCMPQEFHVGKVVKWKEDAIESYWKVFVRYIYVGKRKCFCCEVCGTITDNVVGPSCGQEFRFTQNGTDKSVDYELWLPLKHHMLHMKGTVKQVNETCCVVQWGCRNFLETHIPQSALRLLEAASTLSTVTRALLMYSSIYSNLSSVILTLSFVIACIVVSPLDDHSADCSSEQADKKFCKQGYSNDKDRRQQRIEEKQNLIIEKLLSKPSRKIDELCSELDKTCFTIIDSFEKHGNMFFAFRSLRRKGPEGVLLLSQARLEPHSPLNWKNFNSKTWSIKKDYVRLTYAQLMIAGAFLSGGLELNTKRKQDILIIGLGGGVINNYFTQMENQVLNVTVVDIDPVMKKVATKWFGFTESPLHRIIVDDGVRYIHDAARRGEKYDVLIIDLCYNIPLPMMCPIMEFLDDGLITSMKAITAETGAVIVNIITEQKHSKKVEDIVYSIYSRHFPSCYFIEHYAKEKMLFCSAKENESYLNNTDENFHNRFKTVDDTLGFGLLPDQSPCSSN</sequence>
<evidence type="ECO:0000313" key="2">
    <source>
        <dbReference type="Proteomes" id="UP001176961"/>
    </source>
</evidence>
<dbReference type="PANTHER" id="PTHR14499:SF136">
    <property type="entry name" value="GH08630P"/>
    <property type="match status" value="1"/>
</dbReference>
<comment type="caution">
    <text evidence="1">The sequence shown here is derived from an EMBL/GenBank/DDBJ whole genome shotgun (WGS) entry which is preliminary data.</text>
</comment>
<name>A0AA36GK90_CYLNA</name>
<evidence type="ECO:0000313" key="1">
    <source>
        <dbReference type="EMBL" id="CAJ0591190.1"/>
    </source>
</evidence>
<proteinExistence type="predicted"/>
<reference evidence="1" key="1">
    <citation type="submission" date="2023-07" db="EMBL/GenBank/DDBJ databases">
        <authorList>
            <consortium name="CYATHOMIX"/>
        </authorList>
    </citation>
    <scope>NUCLEOTIDE SEQUENCE</scope>
    <source>
        <strain evidence="1">N/A</strain>
    </source>
</reference>
<dbReference type="SUPFAM" id="SSF54695">
    <property type="entry name" value="POZ domain"/>
    <property type="match status" value="1"/>
</dbReference>
<gene>
    <name evidence="1" type="ORF">CYNAS_LOCUS3173</name>
</gene>
<dbReference type="Gene3D" id="3.30.710.10">
    <property type="entry name" value="Potassium Channel Kv1.1, Chain A"/>
    <property type="match status" value="1"/>
</dbReference>
<organism evidence="1 2">
    <name type="scientific">Cylicocyclus nassatus</name>
    <name type="common">Nematode worm</name>
    <dbReference type="NCBI Taxonomy" id="53992"/>
    <lineage>
        <taxon>Eukaryota</taxon>
        <taxon>Metazoa</taxon>
        <taxon>Ecdysozoa</taxon>
        <taxon>Nematoda</taxon>
        <taxon>Chromadorea</taxon>
        <taxon>Rhabditida</taxon>
        <taxon>Rhabditina</taxon>
        <taxon>Rhabditomorpha</taxon>
        <taxon>Strongyloidea</taxon>
        <taxon>Strongylidae</taxon>
        <taxon>Cylicocyclus</taxon>
    </lineage>
</organism>